<dbReference type="PANTHER" id="PTHR12243:SF60">
    <property type="entry name" value="SI:CH211-15D5.12-RELATED"/>
    <property type="match status" value="1"/>
</dbReference>
<evidence type="ECO:0008006" key="7">
    <source>
        <dbReference type="Google" id="ProtNLM"/>
    </source>
</evidence>
<proteinExistence type="predicted"/>
<evidence type="ECO:0000313" key="5">
    <source>
        <dbReference type="EnsemblMetazoa" id="SCAU004999-PA"/>
    </source>
</evidence>
<dbReference type="GO" id="GO:0003677">
    <property type="term" value="F:DNA binding"/>
    <property type="evidence" value="ECO:0007669"/>
    <property type="project" value="InterPro"/>
</dbReference>
<dbReference type="InterPro" id="IPR039353">
    <property type="entry name" value="TF_Adf1"/>
</dbReference>
<dbReference type="Proteomes" id="UP000095300">
    <property type="component" value="Unassembled WGS sequence"/>
</dbReference>
<feature type="domain" description="BESS" evidence="4">
    <location>
        <begin position="233"/>
        <end position="272"/>
    </location>
</feature>
<dbReference type="GO" id="GO:0006357">
    <property type="term" value="P:regulation of transcription by RNA polymerase II"/>
    <property type="evidence" value="ECO:0007669"/>
    <property type="project" value="TreeGrafter"/>
</dbReference>
<keyword evidence="6" id="KW-1185">Reference proteome</keyword>
<comment type="subcellular location">
    <subcellularLocation>
        <location evidence="1">Nucleus</location>
    </subcellularLocation>
</comment>
<organism evidence="5 6">
    <name type="scientific">Stomoxys calcitrans</name>
    <name type="common">Stable fly</name>
    <name type="synonym">Conops calcitrans</name>
    <dbReference type="NCBI Taxonomy" id="35570"/>
    <lineage>
        <taxon>Eukaryota</taxon>
        <taxon>Metazoa</taxon>
        <taxon>Ecdysozoa</taxon>
        <taxon>Arthropoda</taxon>
        <taxon>Hexapoda</taxon>
        <taxon>Insecta</taxon>
        <taxon>Pterygota</taxon>
        <taxon>Neoptera</taxon>
        <taxon>Endopterygota</taxon>
        <taxon>Diptera</taxon>
        <taxon>Brachycera</taxon>
        <taxon>Muscomorpha</taxon>
        <taxon>Muscoidea</taxon>
        <taxon>Muscidae</taxon>
        <taxon>Stomoxys</taxon>
    </lineage>
</organism>
<evidence type="ECO:0000259" key="3">
    <source>
        <dbReference type="PROSITE" id="PS51029"/>
    </source>
</evidence>
<feature type="compositionally biased region" description="Pro residues" evidence="2">
    <location>
        <begin position="120"/>
        <end position="131"/>
    </location>
</feature>
<accession>A0A1I8P5F8</accession>
<dbReference type="SMART" id="SM00595">
    <property type="entry name" value="MADF"/>
    <property type="match status" value="1"/>
</dbReference>
<dbReference type="AlphaFoldDB" id="A0A1I8P5F8"/>
<name>A0A1I8P5F8_STOCA</name>
<keyword evidence="1" id="KW-0539">Nucleus</keyword>
<gene>
    <name evidence="5" type="primary">106086549</name>
</gene>
<dbReference type="OrthoDB" id="5984255at2759"/>
<feature type="region of interest" description="Disordered" evidence="2">
    <location>
        <begin position="113"/>
        <end position="133"/>
    </location>
</feature>
<dbReference type="PANTHER" id="PTHR12243">
    <property type="entry name" value="MADF DOMAIN TRANSCRIPTION FACTOR"/>
    <property type="match status" value="1"/>
</dbReference>
<sequence length="294" mass="33511">MESEQIISEVKKRPVIWDSTEECYKNKNMKMDAWMDVAASIEPTFRNMTEAEQKLVLHDISMKWRSIRDNYVRYKKKMSETSSRNGGTFDGKPLRSYVHAKQLRFLNKSLMKEAAAATPPTSPPPTSPPPSAITDFIDPMELVQTQVFALETIPDFPKIETEDVNTTTCSYSLPPKIPRPANYVKQMRPSGATINTNTSPSTSMLSSSSLAPLPLSLEEKLSKFMEDHKAKAIDEDLSFFESMLPTIKLLNNDEKLEFRIRTLQLLQDIKRKHDNLPPAENVTTYDYVSIKQEI</sequence>
<protein>
    <recommendedName>
        <fullName evidence="7">MADF domain-containing protein</fullName>
    </recommendedName>
</protein>
<dbReference type="PROSITE" id="PS51029">
    <property type="entry name" value="MADF"/>
    <property type="match status" value="1"/>
</dbReference>
<dbReference type="GO" id="GO:0005634">
    <property type="term" value="C:nucleus"/>
    <property type="evidence" value="ECO:0007669"/>
    <property type="project" value="UniProtKB-SubCell"/>
</dbReference>
<dbReference type="PROSITE" id="PS51031">
    <property type="entry name" value="BESS"/>
    <property type="match status" value="1"/>
</dbReference>
<dbReference type="EnsemblMetazoa" id="SCAU004999-RA">
    <property type="protein sequence ID" value="SCAU004999-PA"/>
    <property type="gene ID" value="SCAU004999"/>
</dbReference>
<dbReference type="InterPro" id="IPR004210">
    <property type="entry name" value="BESS_motif"/>
</dbReference>
<evidence type="ECO:0000259" key="4">
    <source>
        <dbReference type="PROSITE" id="PS51031"/>
    </source>
</evidence>
<dbReference type="STRING" id="35570.A0A1I8P5F8"/>
<dbReference type="KEGG" id="scac:106086549"/>
<dbReference type="Pfam" id="PF10545">
    <property type="entry name" value="MADF_DNA_bdg"/>
    <property type="match status" value="1"/>
</dbReference>
<evidence type="ECO:0000313" key="6">
    <source>
        <dbReference type="Proteomes" id="UP000095300"/>
    </source>
</evidence>
<evidence type="ECO:0000256" key="1">
    <source>
        <dbReference type="PROSITE-ProRule" id="PRU00371"/>
    </source>
</evidence>
<dbReference type="GO" id="GO:0005667">
    <property type="term" value="C:transcription regulator complex"/>
    <property type="evidence" value="ECO:0007669"/>
    <property type="project" value="TreeGrafter"/>
</dbReference>
<dbReference type="Pfam" id="PF02944">
    <property type="entry name" value="BESS"/>
    <property type="match status" value="1"/>
</dbReference>
<dbReference type="InterPro" id="IPR006578">
    <property type="entry name" value="MADF-dom"/>
</dbReference>
<evidence type="ECO:0000256" key="2">
    <source>
        <dbReference type="SAM" id="MobiDB-lite"/>
    </source>
</evidence>
<dbReference type="VEuPathDB" id="VectorBase:SCAU004999"/>
<feature type="domain" description="MADF" evidence="3">
    <location>
        <begin position="5"/>
        <end position="111"/>
    </location>
</feature>
<reference evidence="5" key="1">
    <citation type="submission" date="2020-05" db="UniProtKB">
        <authorList>
            <consortium name="EnsemblMetazoa"/>
        </authorList>
    </citation>
    <scope>IDENTIFICATION</scope>
    <source>
        <strain evidence="5">USDA</strain>
    </source>
</reference>